<gene>
    <name evidence="4" type="ORF">DXH78_00485</name>
</gene>
<evidence type="ECO:0000313" key="5">
    <source>
        <dbReference type="Proteomes" id="UP000263993"/>
    </source>
</evidence>
<dbReference type="PANTHER" id="PTHR37461:SF1">
    <property type="entry name" value="ANTI-SIGMA-K FACTOR RSKA"/>
    <property type="match status" value="1"/>
</dbReference>
<dbReference type="AlphaFoldDB" id="A0A371B6I1"/>
<dbReference type="Pfam" id="PF10099">
    <property type="entry name" value="RskA_C"/>
    <property type="match status" value="1"/>
</dbReference>
<evidence type="ECO:0000313" key="4">
    <source>
        <dbReference type="EMBL" id="RDV03199.1"/>
    </source>
</evidence>
<feature type="compositionally biased region" description="Low complexity" evidence="1">
    <location>
        <begin position="217"/>
        <end position="228"/>
    </location>
</feature>
<accession>A0A371B6I1</accession>
<keyword evidence="5" id="KW-1185">Reference proteome</keyword>
<dbReference type="RefSeq" id="WP_115515227.1">
    <property type="nucleotide sequence ID" value="NZ_QRGO01000001.1"/>
</dbReference>
<dbReference type="OrthoDB" id="9816387at2"/>
<dbReference type="InterPro" id="IPR018764">
    <property type="entry name" value="RskA_C"/>
</dbReference>
<dbReference type="Proteomes" id="UP000263993">
    <property type="component" value="Unassembled WGS sequence"/>
</dbReference>
<dbReference type="PANTHER" id="PTHR37461">
    <property type="entry name" value="ANTI-SIGMA-K FACTOR RSKA"/>
    <property type="match status" value="1"/>
</dbReference>
<feature type="region of interest" description="Disordered" evidence="1">
    <location>
        <begin position="217"/>
        <end position="238"/>
    </location>
</feature>
<feature type="transmembrane region" description="Helical" evidence="2">
    <location>
        <begin position="95"/>
        <end position="118"/>
    </location>
</feature>
<keyword evidence="2" id="KW-0472">Membrane</keyword>
<dbReference type="EMBL" id="QRGO01000001">
    <property type="protein sequence ID" value="RDV03199.1"/>
    <property type="molecule type" value="Genomic_DNA"/>
</dbReference>
<comment type="caution">
    <text evidence="4">The sequence shown here is derived from an EMBL/GenBank/DDBJ whole genome shotgun (WGS) entry which is preliminary data.</text>
</comment>
<keyword evidence="2" id="KW-1133">Transmembrane helix</keyword>
<organism evidence="4 5">
    <name type="scientific">Undibacter mobilis</name>
    <dbReference type="NCBI Taxonomy" id="2292256"/>
    <lineage>
        <taxon>Bacteria</taxon>
        <taxon>Pseudomonadati</taxon>
        <taxon>Pseudomonadota</taxon>
        <taxon>Alphaproteobacteria</taxon>
        <taxon>Hyphomicrobiales</taxon>
        <taxon>Nitrobacteraceae</taxon>
        <taxon>Undibacter</taxon>
    </lineage>
</organism>
<reference evidence="5" key="1">
    <citation type="submission" date="2018-08" db="EMBL/GenBank/DDBJ databases">
        <authorList>
            <person name="Kim S.-J."/>
            <person name="Jung G.-Y."/>
        </authorList>
    </citation>
    <scope>NUCLEOTIDE SEQUENCE [LARGE SCALE GENOMIC DNA]</scope>
    <source>
        <strain evidence="5">GY_H</strain>
    </source>
</reference>
<proteinExistence type="predicted"/>
<sequence length="238" mass="24675">MSDMRDDNGLSPDEWLAAEYALGVLERDDRARAEVRMARDAAFGRLVEDWQSRLVPMAADLTEVAPPAALWDRIAASLPAADEAPSRAGLWQSLAFWRGLTAASAALAVACLGLFIYVGGFPSGSRTPAPLLASIDGGGHRHFIATVDPAHGNVAVVPAAFAADATRVPELWLIPADGRPRPLGILSATQAVTIAIPAALIPHATADAVLAVSLEPQGGSPTGQPTGPVVASGKLTRL</sequence>
<evidence type="ECO:0000256" key="1">
    <source>
        <dbReference type="SAM" id="MobiDB-lite"/>
    </source>
</evidence>
<keyword evidence="2" id="KW-0812">Transmembrane</keyword>
<dbReference type="GO" id="GO:0016989">
    <property type="term" value="F:sigma factor antagonist activity"/>
    <property type="evidence" value="ECO:0007669"/>
    <property type="project" value="TreeGrafter"/>
</dbReference>
<evidence type="ECO:0000256" key="2">
    <source>
        <dbReference type="SAM" id="Phobius"/>
    </source>
</evidence>
<dbReference type="InterPro" id="IPR051474">
    <property type="entry name" value="Anti-sigma-K/W_factor"/>
</dbReference>
<dbReference type="GO" id="GO:0005886">
    <property type="term" value="C:plasma membrane"/>
    <property type="evidence" value="ECO:0007669"/>
    <property type="project" value="InterPro"/>
</dbReference>
<feature type="domain" description="Anti-sigma K factor RskA C-terminal" evidence="3">
    <location>
        <begin position="101"/>
        <end position="229"/>
    </location>
</feature>
<protein>
    <submittedName>
        <fullName evidence="4">Anti-sigma factor</fullName>
    </submittedName>
</protein>
<evidence type="ECO:0000259" key="3">
    <source>
        <dbReference type="Pfam" id="PF10099"/>
    </source>
</evidence>
<dbReference type="GO" id="GO:0006417">
    <property type="term" value="P:regulation of translation"/>
    <property type="evidence" value="ECO:0007669"/>
    <property type="project" value="TreeGrafter"/>
</dbReference>
<name>A0A371B6I1_9BRAD</name>